<evidence type="ECO:0000313" key="11">
    <source>
        <dbReference type="Proteomes" id="UP000318717"/>
    </source>
</evidence>
<comment type="caution">
    <text evidence="10">The sequence shown here is derived from an EMBL/GenBank/DDBJ whole genome shotgun (WGS) entry which is preliminary data.</text>
</comment>
<evidence type="ECO:0000259" key="9">
    <source>
        <dbReference type="Pfam" id="PF12804"/>
    </source>
</evidence>
<dbReference type="NCBIfam" id="TIGR02665">
    <property type="entry name" value="molyb_mobA"/>
    <property type="match status" value="1"/>
</dbReference>
<comment type="subcellular location">
    <subcellularLocation>
        <location evidence="8">Cytoplasm</location>
    </subcellularLocation>
</comment>
<evidence type="ECO:0000256" key="8">
    <source>
        <dbReference type="HAMAP-Rule" id="MF_00316"/>
    </source>
</evidence>
<dbReference type="GO" id="GO:0005525">
    <property type="term" value="F:GTP binding"/>
    <property type="evidence" value="ECO:0007669"/>
    <property type="project" value="UniProtKB-UniRule"/>
</dbReference>
<dbReference type="EMBL" id="BJLF01000003">
    <property type="protein sequence ID" value="GEA49987.1"/>
    <property type="molecule type" value="Genomic_DNA"/>
</dbReference>
<keyword evidence="2 8" id="KW-0808">Transferase</keyword>
<feature type="binding site" evidence="8">
    <location>
        <begin position="9"/>
        <end position="11"/>
    </location>
    <ligand>
        <name>GTP</name>
        <dbReference type="ChEBI" id="CHEBI:37565"/>
    </ligand>
</feature>
<evidence type="ECO:0000313" key="10">
    <source>
        <dbReference type="EMBL" id="GEA49987.1"/>
    </source>
</evidence>
<dbReference type="AlphaFoldDB" id="A0A4Y3HSI1"/>
<comment type="similarity">
    <text evidence="8">Belongs to the MobA family.</text>
</comment>
<gene>
    <name evidence="8 10" type="primary">mobA</name>
    <name evidence="10" type="ORF">VIN01S_07910</name>
</gene>
<reference evidence="10 11" key="1">
    <citation type="submission" date="2019-06" db="EMBL/GenBank/DDBJ databases">
        <title>Whole genome shotgun sequence of Vibrio inusitatus NBRC 102082.</title>
        <authorList>
            <person name="Hosoyama A."/>
            <person name="Uohara A."/>
            <person name="Ohji S."/>
            <person name="Ichikawa N."/>
        </authorList>
    </citation>
    <scope>NUCLEOTIDE SEQUENCE [LARGE SCALE GENOMIC DNA]</scope>
    <source>
        <strain evidence="10 11">NBRC 102082</strain>
    </source>
</reference>
<dbReference type="Gene3D" id="3.90.550.10">
    <property type="entry name" value="Spore Coat Polysaccharide Biosynthesis Protein SpsA, Chain A"/>
    <property type="match status" value="1"/>
</dbReference>
<dbReference type="Pfam" id="PF12804">
    <property type="entry name" value="NTP_transf_3"/>
    <property type="match status" value="1"/>
</dbReference>
<feature type="binding site" evidence="8">
    <location>
        <position position="22"/>
    </location>
    <ligand>
        <name>GTP</name>
        <dbReference type="ChEBI" id="CHEBI:37565"/>
    </ligand>
</feature>
<feature type="binding site" evidence="8">
    <location>
        <position position="50"/>
    </location>
    <ligand>
        <name>GTP</name>
        <dbReference type="ChEBI" id="CHEBI:37565"/>
    </ligand>
</feature>
<dbReference type="PANTHER" id="PTHR19136">
    <property type="entry name" value="MOLYBDENUM COFACTOR GUANYLYLTRANSFERASE"/>
    <property type="match status" value="1"/>
</dbReference>
<organism evidence="10 11">
    <name type="scientific">Vibrio inusitatus NBRC 102082</name>
    <dbReference type="NCBI Taxonomy" id="1219070"/>
    <lineage>
        <taxon>Bacteria</taxon>
        <taxon>Pseudomonadati</taxon>
        <taxon>Pseudomonadota</taxon>
        <taxon>Gammaproteobacteria</taxon>
        <taxon>Vibrionales</taxon>
        <taxon>Vibrionaceae</taxon>
        <taxon>Vibrio</taxon>
    </lineage>
</organism>
<evidence type="ECO:0000256" key="5">
    <source>
        <dbReference type="ARBA" id="ARBA00022842"/>
    </source>
</evidence>
<dbReference type="HAMAP" id="MF_00316">
    <property type="entry name" value="MobA"/>
    <property type="match status" value="1"/>
</dbReference>
<accession>A0A4Y3HSI1</accession>
<dbReference type="GO" id="GO:0046872">
    <property type="term" value="F:metal ion binding"/>
    <property type="evidence" value="ECO:0007669"/>
    <property type="project" value="UniProtKB-KW"/>
</dbReference>
<dbReference type="GO" id="GO:0005737">
    <property type="term" value="C:cytoplasm"/>
    <property type="evidence" value="ECO:0007669"/>
    <property type="project" value="UniProtKB-SubCell"/>
</dbReference>
<keyword evidence="11" id="KW-1185">Reference proteome</keyword>
<feature type="binding site" evidence="8">
    <location>
        <position position="67"/>
    </location>
    <ligand>
        <name>GTP</name>
        <dbReference type="ChEBI" id="CHEBI:37565"/>
    </ligand>
</feature>
<keyword evidence="6 8" id="KW-0342">GTP-binding</keyword>
<feature type="domain" description="MobA-like NTP transferase" evidence="9">
    <location>
        <begin position="7"/>
        <end position="156"/>
    </location>
</feature>
<dbReference type="CDD" id="cd02503">
    <property type="entry name" value="MobA"/>
    <property type="match status" value="1"/>
</dbReference>
<dbReference type="InterPro" id="IPR029044">
    <property type="entry name" value="Nucleotide-diphossugar_trans"/>
</dbReference>
<dbReference type="GO" id="GO:0061603">
    <property type="term" value="F:molybdenum cofactor guanylyltransferase activity"/>
    <property type="evidence" value="ECO:0007669"/>
    <property type="project" value="UniProtKB-EC"/>
</dbReference>
<proteinExistence type="inferred from homology"/>
<sequence>MNLISWVVLAGGQATRMQGQDKGLVELNNKPLIEYVLEVLKSHTDSVYINANRNQERYQEYAPVFADQYQGFVGPMGGIHAGLTHVDSDWVGFVPCDCPQISPTLISRMQQEISDEDEILVAHDGDFIQPVFTVFHRSVLERLQQFLDDGERKIILFYDRCNTRQIDFSDVKDSFVNLNSKQELLKFKQ</sequence>
<comment type="catalytic activity">
    <reaction evidence="8">
        <text>Mo-molybdopterin + GTP + H(+) = Mo-molybdopterin guanine dinucleotide + diphosphate</text>
        <dbReference type="Rhea" id="RHEA:34243"/>
        <dbReference type="ChEBI" id="CHEBI:15378"/>
        <dbReference type="ChEBI" id="CHEBI:33019"/>
        <dbReference type="ChEBI" id="CHEBI:37565"/>
        <dbReference type="ChEBI" id="CHEBI:71302"/>
        <dbReference type="ChEBI" id="CHEBI:71310"/>
        <dbReference type="EC" id="2.7.7.77"/>
    </reaction>
</comment>
<name>A0A4Y3HSI1_9VIBR</name>
<dbReference type="PANTHER" id="PTHR19136:SF81">
    <property type="entry name" value="MOLYBDENUM COFACTOR GUANYLYLTRANSFERASE"/>
    <property type="match status" value="1"/>
</dbReference>
<dbReference type="SUPFAM" id="SSF53448">
    <property type="entry name" value="Nucleotide-diphospho-sugar transferases"/>
    <property type="match status" value="1"/>
</dbReference>
<keyword evidence="10" id="KW-0548">Nucleotidyltransferase</keyword>
<protein>
    <recommendedName>
        <fullName evidence="8">Molybdenum cofactor guanylyltransferase</fullName>
        <shortName evidence="8">MoCo guanylyltransferase</shortName>
        <ecNumber evidence="8">2.7.7.77</ecNumber>
    </recommendedName>
    <alternativeName>
        <fullName evidence="8">GTP:molybdopterin guanylyltransferase</fullName>
    </alternativeName>
    <alternativeName>
        <fullName evidence="8">Mo-MPT guanylyltransferase</fullName>
    </alternativeName>
    <alternativeName>
        <fullName evidence="8">Molybdopterin guanylyltransferase</fullName>
    </alternativeName>
    <alternativeName>
        <fullName evidence="8">Molybdopterin-guanine dinucleotide synthase</fullName>
        <shortName evidence="8">MGD synthase</shortName>
    </alternativeName>
</protein>
<dbReference type="InterPro" id="IPR025877">
    <property type="entry name" value="MobA-like_NTP_Trfase"/>
</dbReference>
<comment type="subunit">
    <text evidence="8">Monomer.</text>
</comment>
<dbReference type="Proteomes" id="UP000318717">
    <property type="component" value="Unassembled WGS sequence"/>
</dbReference>
<evidence type="ECO:0000256" key="1">
    <source>
        <dbReference type="ARBA" id="ARBA00022490"/>
    </source>
</evidence>
<evidence type="ECO:0000256" key="7">
    <source>
        <dbReference type="ARBA" id="ARBA00023150"/>
    </source>
</evidence>
<keyword evidence="4 8" id="KW-0547">Nucleotide-binding</keyword>
<feature type="binding site" evidence="8">
    <location>
        <position position="97"/>
    </location>
    <ligand>
        <name>Mg(2+)</name>
        <dbReference type="ChEBI" id="CHEBI:18420"/>
    </ligand>
</feature>
<feature type="binding site" evidence="8">
    <location>
        <position position="97"/>
    </location>
    <ligand>
        <name>GTP</name>
        <dbReference type="ChEBI" id="CHEBI:37565"/>
    </ligand>
</feature>
<comment type="cofactor">
    <cofactor evidence="8">
        <name>Mg(2+)</name>
        <dbReference type="ChEBI" id="CHEBI:18420"/>
    </cofactor>
</comment>
<keyword evidence="1 8" id="KW-0963">Cytoplasm</keyword>
<evidence type="ECO:0000256" key="4">
    <source>
        <dbReference type="ARBA" id="ARBA00022741"/>
    </source>
</evidence>
<dbReference type="EC" id="2.7.7.77" evidence="8"/>
<keyword evidence="7 8" id="KW-0501">Molybdenum cofactor biosynthesis</keyword>
<keyword evidence="5 8" id="KW-0460">Magnesium</keyword>
<evidence type="ECO:0000256" key="3">
    <source>
        <dbReference type="ARBA" id="ARBA00022723"/>
    </source>
</evidence>
<dbReference type="RefSeq" id="WP_141344318.1">
    <property type="nucleotide sequence ID" value="NZ_BJLF01000003.1"/>
</dbReference>
<evidence type="ECO:0000256" key="6">
    <source>
        <dbReference type="ARBA" id="ARBA00023134"/>
    </source>
</evidence>
<keyword evidence="3 8" id="KW-0479">Metal-binding</keyword>
<evidence type="ECO:0000256" key="2">
    <source>
        <dbReference type="ARBA" id="ARBA00022679"/>
    </source>
</evidence>
<comment type="domain">
    <text evidence="8">The N-terminal domain determines nucleotide recognition and specific binding, while the C-terminal domain determines the specific binding to the target protein.</text>
</comment>
<dbReference type="OrthoDB" id="9788394at2"/>
<dbReference type="InterPro" id="IPR013482">
    <property type="entry name" value="Molybde_CF_guanTrfase"/>
</dbReference>
<comment type="function">
    <text evidence="8">Transfers a GMP moiety from GTP to Mo-molybdopterin (Mo-MPT) cofactor (Moco or molybdenum cofactor) to form Mo-molybdopterin guanine dinucleotide (Mo-MGD) cofactor.</text>
</comment>
<dbReference type="GO" id="GO:1902758">
    <property type="term" value="P:bis(molybdopterin guanine dinucleotide)molybdenum biosynthetic process"/>
    <property type="evidence" value="ECO:0007669"/>
    <property type="project" value="TreeGrafter"/>
</dbReference>